<evidence type="ECO:0000256" key="1">
    <source>
        <dbReference type="SAM" id="MobiDB-lite"/>
    </source>
</evidence>
<keyword evidence="3" id="KW-1185">Reference proteome</keyword>
<feature type="region of interest" description="Disordered" evidence="1">
    <location>
        <begin position="15"/>
        <end position="65"/>
    </location>
</feature>
<name>A0ABP6WVU1_9ACTN</name>
<protein>
    <submittedName>
        <fullName evidence="2">Uncharacterized protein</fullName>
    </submittedName>
</protein>
<reference evidence="3" key="1">
    <citation type="journal article" date="2019" name="Int. J. Syst. Evol. Microbiol.">
        <title>The Global Catalogue of Microorganisms (GCM) 10K type strain sequencing project: providing services to taxonomists for standard genome sequencing and annotation.</title>
        <authorList>
            <consortium name="The Broad Institute Genomics Platform"/>
            <consortium name="The Broad Institute Genome Sequencing Center for Infectious Disease"/>
            <person name="Wu L."/>
            <person name="Ma J."/>
        </authorList>
    </citation>
    <scope>NUCLEOTIDE SEQUENCE [LARGE SCALE GENOMIC DNA]</scope>
    <source>
        <strain evidence="3">JCM 16540</strain>
    </source>
</reference>
<evidence type="ECO:0000313" key="3">
    <source>
        <dbReference type="Proteomes" id="UP001500767"/>
    </source>
</evidence>
<accession>A0ABP6WVU1</accession>
<sequence>MGARDDVDRVDLELAETVGQPDHVAHPDRAGQRRPPEPLRGQRDPSGLGRAQTFGWHLGNASGLP</sequence>
<proteinExistence type="predicted"/>
<gene>
    <name evidence="2" type="ORF">GCM10022197_10480</name>
</gene>
<comment type="caution">
    <text evidence="2">The sequence shown here is derived from an EMBL/GenBank/DDBJ whole genome shotgun (WGS) entry which is preliminary data.</text>
</comment>
<organism evidence="2 3">
    <name type="scientific">Microlunatus spumicola</name>
    <dbReference type="NCBI Taxonomy" id="81499"/>
    <lineage>
        <taxon>Bacteria</taxon>
        <taxon>Bacillati</taxon>
        <taxon>Actinomycetota</taxon>
        <taxon>Actinomycetes</taxon>
        <taxon>Propionibacteriales</taxon>
        <taxon>Propionibacteriaceae</taxon>
        <taxon>Microlunatus</taxon>
    </lineage>
</organism>
<dbReference type="EMBL" id="BAAAYR010000001">
    <property type="protein sequence ID" value="GAA3557177.1"/>
    <property type="molecule type" value="Genomic_DNA"/>
</dbReference>
<dbReference type="Proteomes" id="UP001500767">
    <property type="component" value="Unassembled WGS sequence"/>
</dbReference>
<feature type="compositionally biased region" description="Basic and acidic residues" evidence="1">
    <location>
        <begin position="23"/>
        <end position="43"/>
    </location>
</feature>
<evidence type="ECO:0000313" key="2">
    <source>
        <dbReference type="EMBL" id="GAA3557177.1"/>
    </source>
</evidence>